<feature type="non-terminal residue" evidence="1">
    <location>
        <position position="1"/>
    </location>
</feature>
<reference evidence="1 2" key="1">
    <citation type="journal article" date="2018" name="Syst. Appl. Microbiol.">
        <title>Flavobacterium circumlabens sp. nov. and Flavobacterium cupreum sp. nov., two psychrotrophic species isolated from Antarctic environmental samples.</title>
        <authorList>
            <person name="Kralova S."/>
            <person name="Busse H.J."/>
            <person name="Svec P."/>
            <person name="Maslanova I."/>
            <person name="Stankova E."/>
            <person name="Bartak M."/>
            <person name="Sedlacek I."/>
        </authorList>
    </citation>
    <scope>NUCLEOTIDE SEQUENCE [LARGE SCALE GENOMIC DNA]</scope>
    <source>
        <strain evidence="1 2">CCM 8828</strain>
    </source>
</reference>
<dbReference type="EMBL" id="QWDN01001296">
    <property type="protein sequence ID" value="TEB40447.1"/>
    <property type="molecule type" value="Genomic_DNA"/>
</dbReference>
<evidence type="ECO:0000313" key="1">
    <source>
        <dbReference type="EMBL" id="TEB40447.1"/>
    </source>
</evidence>
<gene>
    <name evidence="1" type="ORF">D0809_30560</name>
</gene>
<evidence type="ECO:0000313" key="2">
    <source>
        <dbReference type="Proteomes" id="UP000298340"/>
    </source>
</evidence>
<comment type="caution">
    <text evidence="1">The sequence shown here is derived from an EMBL/GenBank/DDBJ whole genome shotgun (WGS) entry which is preliminary data.</text>
</comment>
<dbReference type="AlphaFoldDB" id="A0A4Y7U1Y6"/>
<accession>A0A4Y7U1Y6</accession>
<feature type="non-terminal residue" evidence="1">
    <location>
        <position position="97"/>
    </location>
</feature>
<proteinExistence type="predicted"/>
<organism evidence="1 2">
    <name type="scientific">Flavobacterium circumlabens</name>
    <dbReference type="NCBI Taxonomy" id="2133765"/>
    <lineage>
        <taxon>Bacteria</taxon>
        <taxon>Pseudomonadati</taxon>
        <taxon>Bacteroidota</taxon>
        <taxon>Flavobacteriia</taxon>
        <taxon>Flavobacteriales</taxon>
        <taxon>Flavobacteriaceae</taxon>
        <taxon>Flavobacterium</taxon>
    </lineage>
</organism>
<sequence length="97" mass="11640">HSIDFTNYPVDDYSVFFMRPGQVHQLTLQQGSEGYLIQFNREFYAPKEETVNFVLRKVSNKNYCSLSVENFRKFSSQLSFIFEEYTQKKDRYKEAIK</sequence>
<dbReference type="Proteomes" id="UP000298340">
    <property type="component" value="Unassembled WGS sequence"/>
</dbReference>
<name>A0A4Y7U1Y6_9FLAO</name>
<protein>
    <submittedName>
        <fullName evidence="1">AraC family transcriptional regulator</fullName>
    </submittedName>
</protein>